<keyword evidence="1" id="KW-1133">Transmembrane helix</keyword>
<keyword evidence="1" id="KW-0812">Transmembrane</keyword>
<keyword evidence="1" id="KW-0472">Membrane</keyword>
<dbReference type="EMBL" id="AY810324">
    <property type="protein sequence ID" value="AAX26213.1"/>
    <property type="molecule type" value="mRNA"/>
</dbReference>
<evidence type="ECO:0000313" key="2">
    <source>
        <dbReference type="EMBL" id="AAX26213.1"/>
    </source>
</evidence>
<evidence type="ECO:0000256" key="1">
    <source>
        <dbReference type="SAM" id="Phobius"/>
    </source>
</evidence>
<dbReference type="AlphaFoldDB" id="Q5C2B2"/>
<sequence length="55" mass="6371">MNRVSIQNPDIQFSLVIPVLILYIQQTIFKSESFLWIFRPLKSSYKSGLPTLVIS</sequence>
<reference evidence="2" key="2">
    <citation type="journal article" date="2006" name="PLoS Pathog.">
        <title>New perspectives on host-parasite interplay by comparative transcriptomic and proteomic analyses of Schistosoma japonicum.</title>
        <authorList>
            <person name="Liu F."/>
            <person name="Lu J."/>
            <person name="Hu W."/>
            <person name="Wang S.Y."/>
            <person name="Cui S.J."/>
            <person name="Chi M."/>
            <person name="Yan Q."/>
            <person name="Wang X.R."/>
            <person name="Song H.D."/>
            <person name="Xu X.N."/>
            <person name="Wang J.J."/>
            <person name="Zhang X.L."/>
            <person name="Zhang X."/>
            <person name="Wang Z.Q."/>
            <person name="Xue C.L."/>
            <person name="Brindley P.J."/>
            <person name="McManus D.P."/>
            <person name="Yang P.Y."/>
            <person name="Feng Z."/>
            <person name="Chen Z."/>
            <person name="Han Z.G."/>
        </authorList>
    </citation>
    <scope>NUCLEOTIDE SEQUENCE</scope>
</reference>
<feature type="transmembrane region" description="Helical" evidence="1">
    <location>
        <begin position="12"/>
        <end position="29"/>
    </location>
</feature>
<protein>
    <submittedName>
        <fullName evidence="2">Uncharacterized protein</fullName>
    </submittedName>
</protein>
<name>Q5C2B2_SCHJA</name>
<accession>Q5C2B2</accession>
<reference evidence="2" key="1">
    <citation type="submission" date="2005-03" db="EMBL/GenBank/DDBJ databases">
        <authorList>
            <person name="Han Z."/>
        </authorList>
    </citation>
    <scope>NUCLEOTIDE SEQUENCE</scope>
</reference>
<organism evidence="2">
    <name type="scientific">Schistosoma japonicum</name>
    <name type="common">Blood fluke</name>
    <dbReference type="NCBI Taxonomy" id="6182"/>
    <lineage>
        <taxon>Eukaryota</taxon>
        <taxon>Metazoa</taxon>
        <taxon>Spiralia</taxon>
        <taxon>Lophotrochozoa</taxon>
        <taxon>Platyhelminthes</taxon>
        <taxon>Trematoda</taxon>
        <taxon>Digenea</taxon>
        <taxon>Strigeidida</taxon>
        <taxon>Schistosomatoidea</taxon>
        <taxon>Schistosomatidae</taxon>
        <taxon>Schistosoma</taxon>
    </lineage>
</organism>
<proteinExistence type="evidence at transcript level"/>